<dbReference type="EMBL" id="JARJCN010000060">
    <property type="protein sequence ID" value="KAJ7079418.1"/>
    <property type="molecule type" value="Genomic_DNA"/>
</dbReference>
<gene>
    <name evidence="1" type="ORF">B0H15DRAFT_858668</name>
</gene>
<reference evidence="1" key="1">
    <citation type="submission" date="2023-03" db="EMBL/GenBank/DDBJ databases">
        <title>Massive genome expansion in bonnet fungi (Mycena s.s.) driven by repeated elements and novel gene families across ecological guilds.</title>
        <authorList>
            <consortium name="Lawrence Berkeley National Laboratory"/>
            <person name="Harder C.B."/>
            <person name="Miyauchi S."/>
            <person name="Viragh M."/>
            <person name="Kuo A."/>
            <person name="Thoen E."/>
            <person name="Andreopoulos B."/>
            <person name="Lu D."/>
            <person name="Skrede I."/>
            <person name="Drula E."/>
            <person name="Henrissat B."/>
            <person name="Morin E."/>
            <person name="Kohler A."/>
            <person name="Barry K."/>
            <person name="LaButti K."/>
            <person name="Morin E."/>
            <person name="Salamov A."/>
            <person name="Lipzen A."/>
            <person name="Mereny Z."/>
            <person name="Hegedus B."/>
            <person name="Baldrian P."/>
            <person name="Stursova M."/>
            <person name="Weitz H."/>
            <person name="Taylor A."/>
            <person name="Grigoriev I.V."/>
            <person name="Nagy L.G."/>
            <person name="Martin F."/>
            <person name="Kauserud H."/>
        </authorList>
    </citation>
    <scope>NUCLEOTIDE SEQUENCE</scope>
    <source>
        <strain evidence="1">CBHHK173m</strain>
    </source>
</reference>
<proteinExistence type="predicted"/>
<evidence type="ECO:0000313" key="1">
    <source>
        <dbReference type="EMBL" id="KAJ7079418.1"/>
    </source>
</evidence>
<comment type="caution">
    <text evidence="1">The sequence shown here is derived from an EMBL/GenBank/DDBJ whole genome shotgun (WGS) entry which is preliminary data.</text>
</comment>
<protein>
    <submittedName>
        <fullName evidence="1">Uncharacterized protein</fullName>
    </submittedName>
</protein>
<accession>A0AAD6XHI0</accession>
<dbReference type="Proteomes" id="UP001222325">
    <property type="component" value="Unassembled WGS sequence"/>
</dbReference>
<sequence>MMCIWAVSLRSHSPIPALQYPPCRARRVARASAARCASVARGRCHAAPHCSTSLPCRRCPRLSSLPPTPVPCGASSGLAVAPSRGGGVVPPRFVFWAHRGRAWSVLSPTPDVHACAEDGLRARVLQTPSPQLRARMGRRRARACRAGGQAVFFEGVEDARRALGGGRTARSSVSIPAHASRSQILSAEPGGQDLRDCALALRTHPCPCPRL</sequence>
<keyword evidence="2" id="KW-1185">Reference proteome</keyword>
<name>A0AAD6XHI0_9AGAR</name>
<organism evidence="1 2">
    <name type="scientific">Mycena belliarum</name>
    <dbReference type="NCBI Taxonomy" id="1033014"/>
    <lineage>
        <taxon>Eukaryota</taxon>
        <taxon>Fungi</taxon>
        <taxon>Dikarya</taxon>
        <taxon>Basidiomycota</taxon>
        <taxon>Agaricomycotina</taxon>
        <taxon>Agaricomycetes</taxon>
        <taxon>Agaricomycetidae</taxon>
        <taxon>Agaricales</taxon>
        <taxon>Marasmiineae</taxon>
        <taxon>Mycenaceae</taxon>
        <taxon>Mycena</taxon>
    </lineage>
</organism>
<dbReference type="AlphaFoldDB" id="A0AAD6XHI0"/>
<evidence type="ECO:0000313" key="2">
    <source>
        <dbReference type="Proteomes" id="UP001222325"/>
    </source>
</evidence>